<feature type="region of interest" description="Disordered" evidence="1">
    <location>
        <begin position="347"/>
        <end position="385"/>
    </location>
</feature>
<feature type="compositionally biased region" description="Basic and acidic residues" evidence="1">
    <location>
        <begin position="9"/>
        <end position="20"/>
    </location>
</feature>
<feature type="compositionally biased region" description="Polar residues" evidence="1">
    <location>
        <begin position="348"/>
        <end position="358"/>
    </location>
</feature>
<dbReference type="InterPro" id="IPR052787">
    <property type="entry name" value="MAVS"/>
</dbReference>
<feature type="region of interest" description="Disordered" evidence="1">
    <location>
        <begin position="727"/>
        <end position="754"/>
    </location>
</feature>
<proteinExistence type="predicted"/>
<comment type="caution">
    <text evidence="2">The sequence shown here is derived from an EMBL/GenBank/DDBJ whole genome shotgun (WGS) entry which is preliminary data.</text>
</comment>
<evidence type="ECO:0000313" key="3">
    <source>
        <dbReference type="Proteomes" id="UP001374579"/>
    </source>
</evidence>
<dbReference type="PANTHER" id="PTHR21446">
    <property type="entry name" value="DUF3504 DOMAIN-CONTAINING PROTEIN"/>
    <property type="match status" value="1"/>
</dbReference>
<reference evidence="2 3" key="1">
    <citation type="submission" date="2024-02" db="EMBL/GenBank/DDBJ databases">
        <title>Chromosome-scale genome assembly of the rough periwinkle Littorina saxatilis.</title>
        <authorList>
            <person name="De Jode A."/>
            <person name="Faria R."/>
            <person name="Formenti G."/>
            <person name="Sims Y."/>
            <person name="Smith T.P."/>
            <person name="Tracey A."/>
            <person name="Wood J.M.D."/>
            <person name="Zagrodzka Z.B."/>
            <person name="Johannesson K."/>
            <person name="Butlin R.K."/>
            <person name="Leder E.H."/>
        </authorList>
    </citation>
    <scope>NUCLEOTIDE SEQUENCE [LARGE SCALE GENOMIC DNA]</scope>
    <source>
        <strain evidence="2">Snail1</strain>
        <tissue evidence="2">Muscle</tissue>
    </source>
</reference>
<gene>
    <name evidence="2" type="ORF">V1264_015267</name>
</gene>
<protein>
    <recommendedName>
        <fullName evidence="4">DUF3504 domain-containing protein</fullName>
    </recommendedName>
</protein>
<feature type="region of interest" description="Disordered" evidence="1">
    <location>
        <begin position="449"/>
        <end position="481"/>
    </location>
</feature>
<feature type="compositionally biased region" description="Basic and acidic residues" evidence="1">
    <location>
        <begin position="461"/>
        <end position="470"/>
    </location>
</feature>
<accession>A0AAN9BKV6</accession>
<feature type="compositionally biased region" description="Polar residues" evidence="1">
    <location>
        <begin position="27"/>
        <end position="40"/>
    </location>
</feature>
<dbReference type="PANTHER" id="PTHR21446:SF6">
    <property type="entry name" value="MITOCHONDRIAL ANTIVIRAL-SIGNALING PROTEIN"/>
    <property type="match status" value="1"/>
</dbReference>
<sequence>MAQTQGSKSDGKTHVMETRKRIPAHMSPQTSTEMTYDDPNSPSLEATATHILLEFGVTKGFTIDTLTHMTRQQLSEILRDFYGKLKSRQDDLPVSLKDLREGLHRYFLREMAVDIFRDKTFEFANATFDIACRTTTGSRKCHRMRIEMEDLRKIYFGDAMDLNKPDSLQNKVFFDVNLYICGRFKHHLPLMKKDDFEVSSDVTGKRYVWLKEHPKFNTGNDKDLFDGYQVGDRMVERPGDPRCPVRSFLKYVEHLHPMTDAFWQRPKRNVNQTDYVWYDHSPMGNSTINRIMQRISIMAGMYESYTNHSIRAAYIPLIETMCAEALSSSETQPMLPPTHRRALESFRAGSTSSSVFQSHESKTEQESSGEDSSSVTSEHKEMDDGDVADAKSLREAKMKVLEQIQNVTARDIPRFVDWLKTVRVEYHGDRNNQMRVLCNPVDKHNVDLSAHMPTPSPAERQPNKSHDPAHHHSMNNGTHTDFSELQGISIKQVEFRAFGDTYCSLSELSPMKITIPTEDTLLLSGIPENVQLMLHKKQGEAATMTKEIVSDRIFYSENDMDVAEVAAHLGTFRSLQHKPQEAPAPVVVPAHHLPIPIPAIEAPRPVSLSQVAATHQRPMQQNSFETKSKSELIKTKKFKSVTYLDTPSVPDLKRVSSTGTPSLKRQANVMESPYGEDPLPKRAHSQDLGGSVYPHLRREESLEALRLRADRLDDSLRMHQEILQNSPLLKKQLDRHGTGFRHSYNPVKTEPSDS</sequence>
<feature type="region of interest" description="Disordered" evidence="1">
    <location>
        <begin position="652"/>
        <end position="689"/>
    </location>
</feature>
<feature type="region of interest" description="Disordered" evidence="1">
    <location>
        <begin position="1"/>
        <end position="40"/>
    </location>
</feature>
<evidence type="ECO:0000313" key="2">
    <source>
        <dbReference type="EMBL" id="KAK7107322.1"/>
    </source>
</evidence>
<dbReference type="EMBL" id="JBAMIC010000004">
    <property type="protein sequence ID" value="KAK7107322.1"/>
    <property type="molecule type" value="Genomic_DNA"/>
</dbReference>
<name>A0AAN9BKV6_9CAEN</name>
<dbReference type="AlphaFoldDB" id="A0AAN9BKV6"/>
<feature type="compositionally biased region" description="Polar residues" evidence="1">
    <location>
        <begin position="655"/>
        <end position="665"/>
    </location>
</feature>
<dbReference type="Proteomes" id="UP001374579">
    <property type="component" value="Unassembled WGS sequence"/>
</dbReference>
<evidence type="ECO:0000256" key="1">
    <source>
        <dbReference type="SAM" id="MobiDB-lite"/>
    </source>
</evidence>
<evidence type="ECO:0008006" key="4">
    <source>
        <dbReference type="Google" id="ProtNLM"/>
    </source>
</evidence>
<organism evidence="2 3">
    <name type="scientific">Littorina saxatilis</name>
    <dbReference type="NCBI Taxonomy" id="31220"/>
    <lineage>
        <taxon>Eukaryota</taxon>
        <taxon>Metazoa</taxon>
        <taxon>Spiralia</taxon>
        <taxon>Lophotrochozoa</taxon>
        <taxon>Mollusca</taxon>
        <taxon>Gastropoda</taxon>
        <taxon>Caenogastropoda</taxon>
        <taxon>Littorinimorpha</taxon>
        <taxon>Littorinoidea</taxon>
        <taxon>Littorinidae</taxon>
        <taxon>Littorina</taxon>
    </lineage>
</organism>
<keyword evidence="3" id="KW-1185">Reference proteome</keyword>